<protein>
    <recommendedName>
        <fullName evidence="3 13">Beta-ketoacyl-[acyl-carrier-protein] synthase III</fullName>
        <shortName evidence="13">Beta-ketoacyl-ACP synthase III</shortName>
        <shortName evidence="13">KAS III</shortName>
        <ecNumber evidence="3 13">2.3.1.180</ecNumber>
    </recommendedName>
    <alternativeName>
        <fullName evidence="13">3-oxoacyl-[acyl-carrier-protein] synthase 3</fullName>
    </alternativeName>
    <alternativeName>
        <fullName evidence="13">3-oxoacyl-[acyl-carrier-protein] synthase III</fullName>
    </alternativeName>
</protein>
<dbReference type="EC" id="2.3.1.180" evidence="3 13"/>
<dbReference type="InterPro" id="IPR004655">
    <property type="entry name" value="FabH"/>
</dbReference>
<dbReference type="Gene3D" id="3.40.47.10">
    <property type="match status" value="1"/>
</dbReference>
<feature type="active site" evidence="13">
    <location>
        <position position="286"/>
    </location>
</feature>
<evidence type="ECO:0000256" key="9">
    <source>
        <dbReference type="ARBA" id="ARBA00023160"/>
    </source>
</evidence>
<dbReference type="HAMAP" id="MF_01815">
    <property type="entry name" value="FabH"/>
    <property type="match status" value="1"/>
</dbReference>
<feature type="region of interest" description="ACP-binding" evidence="13">
    <location>
        <begin position="257"/>
        <end position="261"/>
    </location>
</feature>
<gene>
    <name evidence="13" type="primary">fabH</name>
    <name evidence="17" type="ORF">IP97_02431</name>
</gene>
<dbReference type="Proteomes" id="UP000315312">
    <property type="component" value="Unassembled WGS sequence"/>
</dbReference>
<comment type="caution">
    <text evidence="17">The sequence shown here is derived from an EMBL/GenBank/DDBJ whole genome shotgun (WGS) entry which is preliminary data.</text>
</comment>
<evidence type="ECO:0000256" key="12">
    <source>
        <dbReference type="ARBA" id="ARBA00051096"/>
    </source>
</evidence>
<accession>A0A562KAC5</accession>
<evidence type="ECO:0000259" key="15">
    <source>
        <dbReference type="Pfam" id="PF08541"/>
    </source>
</evidence>
<dbReference type="UniPathway" id="UPA00094"/>
<proteinExistence type="inferred from homology"/>
<dbReference type="NCBIfam" id="NF006829">
    <property type="entry name" value="PRK09352.1"/>
    <property type="match status" value="1"/>
</dbReference>
<dbReference type="GO" id="GO:0005737">
    <property type="term" value="C:cytoplasm"/>
    <property type="evidence" value="ECO:0007669"/>
    <property type="project" value="UniProtKB-SubCell"/>
</dbReference>
<keyword evidence="7 13" id="KW-0276">Fatty acid metabolism</keyword>
<keyword evidence="4 13" id="KW-0963">Cytoplasm</keyword>
<evidence type="ECO:0000256" key="5">
    <source>
        <dbReference type="ARBA" id="ARBA00022516"/>
    </source>
</evidence>
<comment type="subunit">
    <text evidence="13">Homodimer.</text>
</comment>
<feature type="transmembrane region" description="Helical" evidence="14">
    <location>
        <begin position="309"/>
        <end position="329"/>
    </location>
</feature>
<keyword evidence="6 13" id="KW-0808">Transferase</keyword>
<evidence type="ECO:0000256" key="10">
    <source>
        <dbReference type="ARBA" id="ARBA00023268"/>
    </source>
</evidence>
<comment type="function">
    <text evidence="13">Catalyzes the condensation reaction of fatty acid synthesis by the addition to an acyl acceptor of two carbons from malonyl-ACP. Catalyzes the first condensation reaction which initiates fatty acid synthesis and may therefore play a role in governing the total rate of fatty acid production. Possesses both acetoacetyl-ACP synthase and acetyl transacylase activities. Its substrate specificity determines the biosynthesis of branched-chain and/or straight-chain of fatty acids.</text>
</comment>
<dbReference type="RefSeq" id="WP_133609362.1">
    <property type="nucleotide sequence ID" value="NZ_SNZC01000002.1"/>
</dbReference>
<dbReference type="OrthoDB" id="9815506at2"/>
<keyword evidence="8 13" id="KW-0443">Lipid metabolism</keyword>
<name>A0A562KAC5_9FLAO</name>
<feature type="active site" evidence="13">
    <location>
        <position position="116"/>
    </location>
</feature>
<evidence type="ECO:0000313" key="17">
    <source>
        <dbReference type="EMBL" id="TWH92390.1"/>
    </source>
</evidence>
<comment type="catalytic activity">
    <reaction evidence="12">
        <text>malonyl-[ACP] + acetyl-CoA + H(+) = 3-oxobutanoyl-[ACP] + CO2 + CoA</text>
        <dbReference type="Rhea" id="RHEA:12080"/>
        <dbReference type="Rhea" id="RHEA-COMP:9623"/>
        <dbReference type="Rhea" id="RHEA-COMP:9625"/>
        <dbReference type="ChEBI" id="CHEBI:15378"/>
        <dbReference type="ChEBI" id="CHEBI:16526"/>
        <dbReference type="ChEBI" id="CHEBI:57287"/>
        <dbReference type="ChEBI" id="CHEBI:57288"/>
        <dbReference type="ChEBI" id="CHEBI:78449"/>
        <dbReference type="ChEBI" id="CHEBI:78450"/>
        <dbReference type="EC" id="2.3.1.180"/>
    </reaction>
    <physiologicalReaction direction="left-to-right" evidence="12">
        <dbReference type="Rhea" id="RHEA:12081"/>
    </physiologicalReaction>
</comment>
<dbReference type="PANTHER" id="PTHR34069:SF2">
    <property type="entry name" value="BETA-KETOACYL-[ACYL-CARRIER-PROTEIN] SYNTHASE III"/>
    <property type="match status" value="1"/>
</dbReference>
<reference evidence="17 18" key="1">
    <citation type="journal article" date="2015" name="Stand. Genomic Sci.">
        <title>Genomic Encyclopedia of Bacterial and Archaeal Type Strains, Phase III: the genomes of soil and plant-associated and newly described type strains.</title>
        <authorList>
            <person name="Whitman W.B."/>
            <person name="Woyke T."/>
            <person name="Klenk H.P."/>
            <person name="Zhou Y."/>
            <person name="Lilburn T.G."/>
            <person name="Beck B.J."/>
            <person name="De Vos P."/>
            <person name="Vandamme P."/>
            <person name="Eisen J.A."/>
            <person name="Garrity G."/>
            <person name="Hugenholtz P."/>
            <person name="Kyrpides N.C."/>
        </authorList>
    </citation>
    <scope>NUCLEOTIDE SEQUENCE [LARGE SCALE GENOMIC DNA]</scope>
    <source>
        <strain evidence="17 18">CGMCC 1.6844</strain>
    </source>
</reference>
<keyword evidence="14" id="KW-0812">Transmembrane</keyword>
<keyword evidence="9 13" id="KW-0275">Fatty acid biosynthesis</keyword>
<dbReference type="Pfam" id="PF08545">
    <property type="entry name" value="ACP_syn_III"/>
    <property type="match status" value="1"/>
</dbReference>
<dbReference type="Pfam" id="PF08541">
    <property type="entry name" value="ACP_syn_III_C"/>
    <property type="match status" value="1"/>
</dbReference>
<feature type="active site" evidence="13">
    <location>
        <position position="256"/>
    </location>
</feature>
<dbReference type="NCBIfam" id="TIGR00747">
    <property type="entry name" value="fabH"/>
    <property type="match status" value="1"/>
</dbReference>
<comment type="similarity">
    <text evidence="2 13">Belongs to the thiolase-like superfamily. FabH family.</text>
</comment>
<dbReference type="GO" id="GO:0044550">
    <property type="term" value="P:secondary metabolite biosynthetic process"/>
    <property type="evidence" value="ECO:0007669"/>
    <property type="project" value="TreeGrafter"/>
</dbReference>
<evidence type="ECO:0000256" key="8">
    <source>
        <dbReference type="ARBA" id="ARBA00023098"/>
    </source>
</evidence>
<feature type="domain" description="Beta-ketoacyl-[acyl-carrier-protein] synthase III C-terminal" evidence="15">
    <location>
        <begin position="240"/>
        <end position="327"/>
    </location>
</feature>
<comment type="pathway">
    <text evidence="1 13">Lipid metabolism; fatty acid biosynthesis.</text>
</comment>
<dbReference type="EMBL" id="VLKM01000012">
    <property type="protein sequence ID" value="TWH92390.1"/>
    <property type="molecule type" value="Genomic_DNA"/>
</dbReference>
<keyword evidence="18" id="KW-1185">Reference proteome</keyword>
<evidence type="ECO:0000256" key="4">
    <source>
        <dbReference type="ARBA" id="ARBA00022490"/>
    </source>
</evidence>
<evidence type="ECO:0000256" key="11">
    <source>
        <dbReference type="ARBA" id="ARBA00023315"/>
    </source>
</evidence>
<evidence type="ECO:0000256" key="2">
    <source>
        <dbReference type="ARBA" id="ARBA00008642"/>
    </source>
</evidence>
<dbReference type="GO" id="GO:0033818">
    <property type="term" value="F:beta-ketoacyl-acyl-carrier-protein synthase III activity"/>
    <property type="evidence" value="ECO:0007669"/>
    <property type="project" value="UniProtKB-UniRule"/>
</dbReference>
<dbReference type="SUPFAM" id="SSF53901">
    <property type="entry name" value="Thiolase-like"/>
    <property type="match status" value="1"/>
</dbReference>
<dbReference type="GO" id="GO:0006633">
    <property type="term" value="P:fatty acid biosynthetic process"/>
    <property type="evidence" value="ECO:0007669"/>
    <property type="project" value="UniProtKB-UniRule"/>
</dbReference>
<evidence type="ECO:0000256" key="14">
    <source>
        <dbReference type="SAM" id="Phobius"/>
    </source>
</evidence>
<comment type="domain">
    <text evidence="13">The last Arg residue of the ACP-binding site is essential for the weak association between ACP/AcpP and FabH.</text>
</comment>
<keyword evidence="11 13" id="KW-0012">Acyltransferase</keyword>
<organism evidence="17 18">
    <name type="scientific">Flavobacterium cheniae</name>
    <dbReference type="NCBI Taxonomy" id="295428"/>
    <lineage>
        <taxon>Bacteria</taxon>
        <taxon>Pseudomonadati</taxon>
        <taxon>Bacteroidota</taxon>
        <taxon>Flavobacteriia</taxon>
        <taxon>Flavobacteriales</taxon>
        <taxon>Flavobacteriaceae</taxon>
        <taxon>Flavobacterium</taxon>
    </lineage>
</organism>
<feature type="domain" description="Beta-ketoacyl-[acyl-carrier-protein] synthase III N-terminal" evidence="16">
    <location>
        <begin position="110"/>
        <end position="188"/>
    </location>
</feature>
<dbReference type="AlphaFoldDB" id="A0A562KAC5"/>
<keyword evidence="14" id="KW-1133">Transmembrane helix</keyword>
<evidence type="ECO:0000256" key="7">
    <source>
        <dbReference type="ARBA" id="ARBA00022832"/>
    </source>
</evidence>
<evidence type="ECO:0000256" key="6">
    <source>
        <dbReference type="ARBA" id="ARBA00022679"/>
    </source>
</evidence>
<evidence type="ECO:0000259" key="16">
    <source>
        <dbReference type="Pfam" id="PF08545"/>
    </source>
</evidence>
<keyword evidence="5 13" id="KW-0444">Lipid biosynthesis</keyword>
<keyword evidence="14" id="KW-0472">Membrane</keyword>
<dbReference type="InterPro" id="IPR013747">
    <property type="entry name" value="ACP_syn_III_C"/>
</dbReference>
<dbReference type="GO" id="GO:0004315">
    <property type="term" value="F:3-oxoacyl-[acyl-carrier-protein] synthase activity"/>
    <property type="evidence" value="ECO:0007669"/>
    <property type="project" value="InterPro"/>
</dbReference>
<dbReference type="CDD" id="cd00830">
    <property type="entry name" value="KAS_III"/>
    <property type="match status" value="1"/>
</dbReference>
<dbReference type="PANTHER" id="PTHR34069">
    <property type="entry name" value="3-OXOACYL-[ACYL-CARRIER-PROTEIN] SYNTHASE 3"/>
    <property type="match status" value="1"/>
</dbReference>
<evidence type="ECO:0000256" key="3">
    <source>
        <dbReference type="ARBA" id="ARBA00012333"/>
    </source>
</evidence>
<dbReference type="InterPro" id="IPR013751">
    <property type="entry name" value="ACP_syn_III_N"/>
</dbReference>
<evidence type="ECO:0000256" key="13">
    <source>
        <dbReference type="HAMAP-Rule" id="MF_01815"/>
    </source>
</evidence>
<sequence>MNKITAAITAVGSYVPDFVLSNQVLETLVDTNDEWITTRTGIKERRLLKEEGQGTSFMAIKAAQNLLEKANLDPKDIDLVIMATATPDMPVASTGVYVATQIGATNAFAFDLQAACSSFLYGMSAASAYIASGKYKKVLLIGADKMSSIIDYTDRATCIIFGDGAGAVLFEPNTEGLGLQDEILKSDGIGREFLKIEAGGSILPPSEETVKNKQHFVFQDGKTVFKYAVSGMADVSEKIMQRNNLSHDDINWLVAHQANRRIIDATANRMELDESKVLINIQKYGNTTSATLPLLLSDFENQLKKGDNIIFAAFGGGFTWGAIYLKWAYTK</sequence>
<dbReference type="InterPro" id="IPR016039">
    <property type="entry name" value="Thiolase-like"/>
</dbReference>
<evidence type="ECO:0000256" key="1">
    <source>
        <dbReference type="ARBA" id="ARBA00005194"/>
    </source>
</evidence>
<dbReference type="FunFam" id="3.40.47.10:FF:000004">
    <property type="entry name" value="3-oxoacyl-[acyl-carrier-protein] synthase 3"/>
    <property type="match status" value="1"/>
</dbReference>
<keyword evidence="10 13" id="KW-0511">Multifunctional enzyme</keyword>
<evidence type="ECO:0000313" key="18">
    <source>
        <dbReference type="Proteomes" id="UP000315312"/>
    </source>
</evidence>
<comment type="subcellular location">
    <subcellularLocation>
        <location evidence="13">Cytoplasm</location>
    </subcellularLocation>
</comment>